<dbReference type="InterPro" id="IPR025644">
    <property type="entry name" value="DUF4344"/>
</dbReference>
<dbReference type="OrthoDB" id="935695at2"/>
<dbReference type="AlphaFoldDB" id="A0A447IE56"/>
<proteinExistence type="predicted"/>
<evidence type="ECO:0000313" key="2">
    <source>
        <dbReference type="EMBL" id="VDS05756.1"/>
    </source>
</evidence>
<evidence type="ECO:0000313" key="3">
    <source>
        <dbReference type="Proteomes" id="UP000268844"/>
    </source>
</evidence>
<feature type="chain" id="PRO_5019412369" description="Metallopeptidase" evidence="1">
    <location>
        <begin position="24"/>
        <end position="273"/>
    </location>
</feature>
<gene>
    <name evidence="2" type="ORF">DEVEQU_02899</name>
</gene>
<reference evidence="2 3" key="1">
    <citation type="submission" date="2018-12" db="EMBL/GenBank/DDBJ databases">
        <authorList>
            <person name="Criscuolo A."/>
        </authorList>
    </citation>
    <scope>NUCLEOTIDE SEQUENCE [LARGE SCALE GENOMIC DNA]</scope>
    <source>
        <strain evidence="2">ACIP1116281</strain>
    </source>
</reference>
<dbReference type="Pfam" id="PF14247">
    <property type="entry name" value="DUF4344"/>
    <property type="match status" value="2"/>
</dbReference>
<keyword evidence="3" id="KW-1185">Reference proteome</keyword>
<dbReference type="EMBL" id="UZWD01000035">
    <property type="protein sequence ID" value="VDS05756.1"/>
    <property type="molecule type" value="Genomic_DNA"/>
</dbReference>
<dbReference type="RefSeq" id="WP_126151284.1">
    <property type="nucleotide sequence ID" value="NZ_JBHTMH010000001.1"/>
</dbReference>
<accession>A0A447IE56</accession>
<sequence>MTALRAALAATICVCGLAGGAYAQESDDEILAQAMDFAMHDAAFTMYHEIGHMLVGELGLPVLGKEEDAVDTLATIWLLTDDSDEDSYNALVDSADGWYFNAVNSTGSSLEDFSYYTDHSLDIQRAYNMVCLMVGKDPDAFGETADNYEMDTDQQEACSYTYEQAATSWETLLAPHAVDKDEGAPIEVIYEDAGDYEMFAEELKARGIMEHAAELVMSNYVLPGPVTFRAAQCGEANAYYSPSDSEVTYCYELAEDLYYLYLYDIVGWSDTAE</sequence>
<dbReference type="Proteomes" id="UP000268844">
    <property type="component" value="Unassembled WGS sequence"/>
</dbReference>
<feature type="signal peptide" evidence="1">
    <location>
        <begin position="1"/>
        <end position="23"/>
    </location>
</feature>
<keyword evidence="1" id="KW-0732">Signal</keyword>
<evidence type="ECO:0000256" key="1">
    <source>
        <dbReference type="SAM" id="SignalP"/>
    </source>
</evidence>
<protein>
    <recommendedName>
        <fullName evidence="4">Metallopeptidase</fullName>
    </recommendedName>
</protein>
<organism evidence="2 3">
    <name type="scientific">Devosia equisanguinis</name>
    <dbReference type="NCBI Taxonomy" id="2490941"/>
    <lineage>
        <taxon>Bacteria</taxon>
        <taxon>Pseudomonadati</taxon>
        <taxon>Pseudomonadota</taxon>
        <taxon>Alphaproteobacteria</taxon>
        <taxon>Hyphomicrobiales</taxon>
        <taxon>Devosiaceae</taxon>
        <taxon>Devosia</taxon>
    </lineage>
</organism>
<evidence type="ECO:0008006" key="4">
    <source>
        <dbReference type="Google" id="ProtNLM"/>
    </source>
</evidence>
<name>A0A447IE56_9HYPH</name>